<evidence type="ECO:0000313" key="1">
    <source>
        <dbReference type="EMBL" id="KAK9882324.1"/>
    </source>
</evidence>
<organism evidence="1 2">
    <name type="scientific">Henosepilachna vigintioctopunctata</name>
    <dbReference type="NCBI Taxonomy" id="420089"/>
    <lineage>
        <taxon>Eukaryota</taxon>
        <taxon>Metazoa</taxon>
        <taxon>Ecdysozoa</taxon>
        <taxon>Arthropoda</taxon>
        <taxon>Hexapoda</taxon>
        <taxon>Insecta</taxon>
        <taxon>Pterygota</taxon>
        <taxon>Neoptera</taxon>
        <taxon>Endopterygota</taxon>
        <taxon>Coleoptera</taxon>
        <taxon>Polyphaga</taxon>
        <taxon>Cucujiformia</taxon>
        <taxon>Coccinelloidea</taxon>
        <taxon>Coccinellidae</taxon>
        <taxon>Epilachninae</taxon>
        <taxon>Epilachnini</taxon>
        <taxon>Henosepilachna</taxon>
    </lineage>
</organism>
<name>A0AAW1UND3_9CUCU</name>
<reference evidence="1 2" key="1">
    <citation type="submission" date="2023-03" db="EMBL/GenBank/DDBJ databases">
        <title>Genome insight into feeding habits of ladybird beetles.</title>
        <authorList>
            <person name="Li H.-S."/>
            <person name="Huang Y.-H."/>
            <person name="Pang H."/>
        </authorList>
    </citation>
    <scope>NUCLEOTIDE SEQUENCE [LARGE SCALE GENOMIC DNA]</scope>
    <source>
        <strain evidence="1">SYSU_2023b</strain>
        <tissue evidence="1">Whole body</tissue>
    </source>
</reference>
<evidence type="ECO:0000313" key="2">
    <source>
        <dbReference type="Proteomes" id="UP001431783"/>
    </source>
</evidence>
<sequence length="61" mass="6967">LSAPDNCIDSEDFIGSNIYEHQTLSSNMNIKVRLLCFVNYPEWTAFEKNGSNMYESVTLSE</sequence>
<accession>A0AAW1UND3</accession>
<gene>
    <name evidence="1" type="ORF">WA026_020442</name>
</gene>
<dbReference type="AlphaFoldDB" id="A0AAW1UND3"/>
<dbReference type="Proteomes" id="UP001431783">
    <property type="component" value="Unassembled WGS sequence"/>
</dbReference>
<proteinExistence type="predicted"/>
<feature type="non-terminal residue" evidence="1">
    <location>
        <position position="1"/>
    </location>
</feature>
<comment type="caution">
    <text evidence="1">The sequence shown here is derived from an EMBL/GenBank/DDBJ whole genome shotgun (WGS) entry which is preliminary data.</text>
</comment>
<dbReference type="EMBL" id="JARQZJ010000074">
    <property type="protein sequence ID" value="KAK9882324.1"/>
    <property type="molecule type" value="Genomic_DNA"/>
</dbReference>
<keyword evidence="2" id="KW-1185">Reference proteome</keyword>
<protein>
    <submittedName>
        <fullName evidence="1">Uncharacterized protein</fullName>
    </submittedName>
</protein>